<dbReference type="Pfam" id="PF00651">
    <property type="entry name" value="BTB"/>
    <property type="match status" value="1"/>
</dbReference>
<dbReference type="EMBL" id="KB445791">
    <property type="protein sequence ID" value="EMD41630.1"/>
    <property type="molecule type" value="Genomic_DNA"/>
</dbReference>
<keyword evidence="3" id="KW-1185">Reference proteome</keyword>
<dbReference type="STRING" id="914234.M2RB15"/>
<dbReference type="AlphaFoldDB" id="M2RB15"/>
<protein>
    <recommendedName>
        <fullName evidence="1">BTB domain-containing protein</fullName>
    </recommendedName>
</protein>
<evidence type="ECO:0000313" key="2">
    <source>
        <dbReference type="EMBL" id="EMD41630.1"/>
    </source>
</evidence>
<proteinExistence type="predicted"/>
<gene>
    <name evidence="2" type="ORF">CERSUDRAFT_90202</name>
</gene>
<sequence>MSCQTTEHSAYVQPPFNDPGGDIVIRTADGVDFRLLKALLSLTSPVFKDIQDGLTVVPIPDQSRTWDNLMRIIYPITKPEFPAIDHVVAALQASSKYEMREIHSVIAPYLTPYTDNEPLRVFAIAYQHGLQAQMQAAAHATLRRNVTAILSDIPCECDQLPVRIYAQLLRFHHKTNEAIDQKFADPNWILNMRPPMVKGRTLDFTYSILWLRSHTCSAMHPTYLTYRYQSIKATITPPLWWMEFLDKAKNAVKTHMKGTAVNNPTFAIKAMNEAAGCKEICQTAVPLYLPHVIDRMTKEIDAFLETLRFELEPDQPRPID</sequence>
<feature type="domain" description="BTB" evidence="1">
    <location>
        <begin position="22"/>
        <end position="106"/>
    </location>
</feature>
<dbReference type="InterPro" id="IPR011333">
    <property type="entry name" value="SKP1/BTB/POZ_sf"/>
</dbReference>
<dbReference type="Proteomes" id="UP000016930">
    <property type="component" value="Unassembled WGS sequence"/>
</dbReference>
<dbReference type="Gene3D" id="3.30.710.10">
    <property type="entry name" value="Potassium Channel Kv1.1, Chain A"/>
    <property type="match status" value="1"/>
</dbReference>
<accession>M2RB15</accession>
<name>M2RB15_CERS8</name>
<evidence type="ECO:0000259" key="1">
    <source>
        <dbReference type="Pfam" id="PF00651"/>
    </source>
</evidence>
<evidence type="ECO:0000313" key="3">
    <source>
        <dbReference type="Proteomes" id="UP000016930"/>
    </source>
</evidence>
<dbReference type="OrthoDB" id="6359816at2759"/>
<dbReference type="HOGENOM" id="CLU_052397_0_0_1"/>
<dbReference type="InterPro" id="IPR000210">
    <property type="entry name" value="BTB/POZ_dom"/>
</dbReference>
<reference evidence="2 3" key="1">
    <citation type="journal article" date="2012" name="Proc. Natl. Acad. Sci. U.S.A.">
        <title>Comparative genomics of Ceriporiopsis subvermispora and Phanerochaete chrysosporium provide insight into selective ligninolysis.</title>
        <authorList>
            <person name="Fernandez-Fueyo E."/>
            <person name="Ruiz-Duenas F.J."/>
            <person name="Ferreira P."/>
            <person name="Floudas D."/>
            <person name="Hibbett D.S."/>
            <person name="Canessa P."/>
            <person name="Larrondo L.F."/>
            <person name="James T.Y."/>
            <person name="Seelenfreund D."/>
            <person name="Lobos S."/>
            <person name="Polanco R."/>
            <person name="Tello M."/>
            <person name="Honda Y."/>
            <person name="Watanabe T."/>
            <person name="Watanabe T."/>
            <person name="Ryu J.S."/>
            <person name="Kubicek C.P."/>
            <person name="Schmoll M."/>
            <person name="Gaskell J."/>
            <person name="Hammel K.E."/>
            <person name="St John F.J."/>
            <person name="Vanden Wymelenberg A."/>
            <person name="Sabat G."/>
            <person name="Splinter BonDurant S."/>
            <person name="Syed K."/>
            <person name="Yadav J.S."/>
            <person name="Doddapaneni H."/>
            <person name="Subramanian V."/>
            <person name="Lavin J.L."/>
            <person name="Oguiza J.A."/>
            <person name="Perez G."/>
            <person name="Pisabarro A.G."/>
            <person name="Ramirez L."/>
            <person name="Santoyo F."/>
            <person name="Master E."/>
            <person name="Coutinho P.M."/>
            <person name="Henrissat B."/>
            <person name="Lombard V."/>
            <person name="Magnuson J.K."/>
            <person name="Kuees U."/>
            <person name="Hori C."/>
            <person name="Igarashi K."/>
            <person name="Samejima M."/>
            <person name="Held B.W."/>
            <person name="Barry K.W."/>
            <person name="LaButti K.M."/>
            <person name="Lapidus A."/>
            <person name="Lindquist E.A."/>
            <person name="Lucas S.M."/>
            <person name="Riley R."/>
            <person name="Salamov A.A."/>
            <person name="Hoffmeister D."/>
            <person name="Schwenk D."/>
            <person name="Hadar Y."/>
            <person name="Yarden O."/>
            <person name="de Vries R.P."/>
            <person name="Wiebenga A."/>
            <person name="Stenlid J."/>
            <person name="Eastwood D."/>
            <person name="Grigoriev I.V."/>
            <person name="Berka R.M."/>
            <person name="Blanchette R.A."/>
            <person name="Kersten P."/>
            <person name="Martinez A.T."/>
            <person name="Vicuna R."/>
            <person name="Cullen D."/>
        </authorList>
    </citation>
    <scope>NUCLEOTIDE SEQUENCE [LARGE SCALE GENOMIC DNA]</scope>
    <source>
        <strain evidence="2 3">B</strain>
    </source>
</reference>
<organism evidence="2 3">
    <name type="scientific">Ceriporiopsis subvermispora (strain B)</name>
    <name type="common">White-rot fungus</name>
    <name type="synonym">Gelatoporia subvermispora</name>
    <dbReference type="NCBI Taxonomy" id="914234"/>
    <lineage>
        <taxon>Eukaryota</taxon>
        <taxon>Fungi</taxon>
        <taxon>Dikarya</taxon>
        <taxon>Basidiomycota</taxon>
        <taxon>Agaricomycotina</taxon>
        <taxon>Agaricomycetes</taxon>
        <taxon>Polyporales</taxon>
        <taxon>Gelatoporiaceae</taxon>
        <taxon>Gelatoporia</taxon>
    </lineage>
</organism>